<comment type="similarity">
    <text evidence="3 7">Belongs to the methylenetetrahydrofolate reductase family.</text>
</comment>
<keyword evidence="9" id="KW-1185">Reference proteome</keyword>
<dbReference type="CDD" id="cd00537">
    <property type="entry name" value="MTHFR"/>
    <property type="match status" value="1"/>
</dbReference>
<comment type="cofactor">
    <cofactor evidence="1 7">
        <name>FAD</name>
        <dbReference type="ChEBI" id="CHEBI:57692"/>
    </cofactor>
</comment>
<evidence type="ECO:0000256" key="7">
    <source>
        <dbReference type="RuleBase" id="RU003862"/>
    </source>
</evidence>
<keyword evidence="4 7" id="KW-0285">Flavoprotein</keyword>
<dbReference type="InterPro" id="IPR029041">
    <property type="entry name" value="FAD-linked_oxidoreductase-like"/>
</dbReference>
<dbReference type="UniPathway" id="UPA00193"/>
<dbReference type="PANTHER" id="PTHR45754:SF3">
    <property type="entry name" value="METHYLENETETRAHYDROFOLATE REDUCTASE (NADPH)"/>
    <property type="match status" value="1"/>
</dbReference>
<protein>
    <recommendedName>
        <fullName evidence="7">Methylenetetrahydrofolate reductase</fullName>
    </recommendedName>
</protein>
<evidence type="ECO:0000256" key="6">
    <source>
        <dbReference type="ARBA" id="ARBA00023002"/>
    </source>
</evidence>
<organism evidence="8 9">
    <name type="scientific">Asparagus officinalis</name>
    <name type="common">Garden asparagus</name>
    <dbReference type="NCBI Taxonomy" id="4686"/>
    <lineage>
        <taxon>Eukaryota</taxon>
        <taxon>Viridiplantae</taxon>
        <taxon>Streptophyta</taxon>
        <taxon>Embryophyta</taxon>
        <taxon>Tracheophyta</taxon>
        <taxon>Spermatophyta</taxon>
        <taxon>Magnoliopsida</taxon>
        <taxon>Liliopsida</taxon>
        <taxon>Asparagales</taxon>
        <taxon>Asparagaceae</taxon>
        <taxon>Asparagoideae</taxon>
        <taxon>Asparagus</taxon>
    </lineage>
</organism>
<dbReference type="PANTHER" id="PTHR45754">
    <property type="entry name" value="METHYLENETETRAHYDROFOLATE REDUCTASE"/>
    <property type="match status" value="1"/>
</dbReference>
<sequence length="302" mass="33430">MKIIEKIEKIQASDEGKVVFSFEYFTPNYLRTGTRRLFVLAPWPPSAAHGPVLRHHLAAADPSRHARRARRRMQGELVDTMNAPPRGAGCRGMRIDHRAWTPARGGEGFSSGLDLVKYIRKKHGDYFGICVAGYPEAHPSQIPDGAEVATEEGYAADLDYLKKKVDAGADFIITQLFFDAQVFIKFVKDCRRIGIRCPIIPGILPITTYRNFKFMTETCKTKVPKEVRAAVDAAKGDDKKLAEYGVELATKICREILKETGVRALHFYTMNKEAPALGVLRNLGLVAAPAAAENGKVAAVKM</sequence>
<keyword evidence="5 7" id="KW-0274">FAD</keyword>
<evidence type="ECO:0000256" key="3">
    <source>
        <dbReference type="ARBA" id="ARBA00006743"/>
    </source>
</evidence>
<reference evidence="9" key="1">
    <citation type="journal article" date="2017" name="Nat. Commun.">
        <title>The asparagus genome sheds light on the origin and evolution of a young Y chromosome.</title>
        <authorList>
            <person name="Harkess A."/>
            <person name="Zhou J."/>
            <person name="Xu C."/>
            <person name="Bowers J.E."/>
            <person name="Van der Hulst R."/>
            <person name="Ayyampalayam S."/>
            <person name="Mercati F."/>
            <person name="Riccardi P."/>
            <person name="McKain M.R."/>
            <person name="Kakrana A."/>
            <person name="Tang H."/>
            <person name="Ray J."/>
            <person name="Groenendijk J."/>
            <person name="Arikit S."/>
            <person name="Mathioni S.M."/>
            <person name="Nakano M."/>
            <person name="Shan H."/>
            <person name="Telgmann-Rauber A."/>
            <person name="Kanno A."/>
            <person name="Yue Z."/>
            <person name="Chen H."/>
            <person name="Li W."/>
            <person name="Chen Y."/>
            <person name="Xu X."/>
            <person name="Zhang Y."/>
            <person name="Luo S."/>
            <person name="Chen H."/>
            <person name="Gao J."/>
            <person name="Mao Z."/>
            <person name="Pires J.C."/>
            <person name="Luo M."/>
            <person name="Kudrna D."/>
            <person name="Wing R.A."/>
            <person name="Meyers B.C."/>
            <person name="Yi K."/>
            <person name="Kong H."/>
            <person name="Lavrijsen P."/>
            <person name="Sunseri F."/>
            <person name="Falavigna A."/>
            <person name="Ye Y."/>
            <person name="Leebens-Mack J.H."/>
            <person name="Chen G."/>
        </authorList>
    </citation>
    <scope>NUCLEOTIDE SEQUENCE [LARGE SCALE GENOMIC DNA]</scope>
    <source>
        <strain evidence="9">cv. DH0086</strain>
    </source>
</reference>
<name>A0A5P1FS56_ASPOF</name>
<evidence type="ECO:0000313" key="8">
    <source>
        <dbReference type="EMBL" id="ONK79490.1"/>
    </source>
</evidence>
<dbReference type="Pfam" id="PF02219">
    <property type="entry name" value="MTHFR"/>
    <property type="match status" value="1"/>
</dbReference>
<evidence type="ECO:0000256" key="2">
    <source>
        <dbReference type="ARBA" id="ARBA00004777"/>
    </source>
</evidence>
<evidence type="ECO:0000256" key="5">
    <source>
        <dbReference type="ARBA" id="ARBA00022827"/>
    </source>
</evidence>
<dbReference type="SUPFAM" id="SSF51730">
    <property type="entry name" value="FAD-linked oxidoreductase"/>
    <property type="match status" value="1"/>
</dbReference>
<evidence type="ECO:0000313" key="9">
    <source>
        <dbReference type="Proteomes" id="UP000243459"/>
    </source>
</evidence>
<evidence type="ECO:0000256" key="1">
    <source>
        <dbReference type="ARBA" id="ARBA00001974"/>
    </source>
</evidence>
<accession>A0A5P1FS56</accession>
<evidence type="ECO:0000256" key="4">
    <source>
        <dbReference type="ARBA" id="ARBA00022630"/>
    </source>
</evidence>
<proteinExistence type="inferred from homology"/>
<dbReference type="InterPro" id="IPR003171">
    <property type="entry name" value="Mehydrof_redctse-like"/>
</dbReference>
<comment type="pathway">
    <text evidence="2 7">One-carbon metabolism; tetrahydrofolate interconversion.</text>
</comment>
<dbReference type="GO" id="GO:0071949">
    <property type="term" value="F:FAD binding"/>
    <property type="evidence" value="ECO:0007669"/>
    <property type="project" value="TreeGrafter"/>
</dbReference>
<dbReference type="GO" id="GO:0009086">
    <property type="term" value="P:methionine biosynthetic process"/>
    <property type="evidence" value="ECO:0007669"/>
    <property type="project" value="TreeGrafter"/>
</dbReference>
<dbReference type="AlphaFoldDB" id="A0A5P1FS56"/>
<keyword evidence="6 7" id="KW-0560">Oxidoreductase</keyword>
<gene>
    <name evidence="8" type="ORF">A4U43_C01F6890</name>
</gene>
<dbReference type="Gene3D" id="3.20.20.220">
    <property type="match status" value="1"/>
</dbReference>
<dbReference type="EMBL" id="CM007381">
    <property type="protein sequence ID" value="ONK79490.1"/>
    <property type="molecule type" value="Genomic_DNA"/>
</dbReference>
<dbReference type="GO" id="GO:0004489">
    <property type="term" value="F:methylenetetrahydrofolate reductase [NAD(P)H] activity"/>
    <property type="evidence" value="ECO:0007669"/>
    <property type="project" value="InterPro"/>
</dbReference>
<dbReference type="GO" id="GO:0005829">
    <property type="term" value="C:cytosol"/>
    <property type="evidence" value="ECO:0007669"/>
    <property type="project" value="TreeGrafter"/>
</dbReference>
<dbReference type="Gramene" id="ONK79490">
    <property type="protein sequence ID" value="ONK79490"/>
    <property type="gene ID" value="A4U43_C01F6890"/>
</dbReference>
<dbReference type="Proteomes" id="UP000243459">
    <property type="component" value="Chromosome 1"/>
</dbReference>
<dbReference type="GO" id="GO:0035999">
    <property type="term" value="P:tetrahydrofolate interconversion"/>
    <property type="evidence" value="ECO:0007669"/>
    <property type="project" value="UniProtKB-UniPathway"/>
</dbReference>